<proteinExistence type="predicted"/>
<evidence type="ECO:0000313" key="2">
    <source>
        <dbReference type="EMBL" id="CAB4174005.1"/>
    </source>
</evidence>
<evidence type="ECO:0000313" key="1">
    <source>
        <dbReference type="EMBL" id="CAB4134896.1"/>
    </source>
</evidence>
<dbReference type="EMBL" id="LR796292">
    <property type="protein sequence ID" value="CAB4134896.1"/>
    <property type="molecule type" value="Genomic_DNA"/>
</dbReference>
<reference evidence="3" key="1">
    <citation type="submission" date="2020-05" db="EMBL/GenBank/DDBJ databases">
        <authorList>
            <person name="Chiriac C."/>
            <person name="Salcher M."/>
            <person name="Ghai R."/>
            <person name="Kavagutti S V."/>
        </authorList>
    </citation>
    <scope>NUCLEOTIDE SEQUENCE</scope>
</reference>
<dbReference type="EMBL" id="LR796918">
    <property type="protein sequence ID" value="CAB4174005.1"/>
    <property type="molecule type" value="Genomic_DNA"/>
</dbReference>
<protein>
    <submittedName>
        <fullName evidence="3">Uncharacterized protein</fullName>
    </submittedName>
</protein>
<sequence length="65" mass="7105">MAKMKDTIVSEWDAAYAAGFVEGLHQAEEAVKVLRCRPSCACQECEILDHAADAIDDVRELGARP</sequence>
<gene>
    <name evidence="3" type="ORF">UFOVP1231_22</name>
    <name evidence="1" type="ORF">UFOVP283_31</name>
    <name evidence="2" type="ORF">UFOVP957_17</name>
</gene>
<dbReference type="EMBL" id="LR797182">
    <property type="protein sequence ID" value="CAB4192327.1"/>
    <property type="molecule type" value="Genomic_DNA"/>
</dbReference>
<evidence type="ECO:0000313" key="3">
    <source>
        <dbReference type="EMBL" id="CAB4192327.1"/>
    </source>
</evidence>
<organism evidence="3">
    <name type="scientific">uncultured Caudovirales phage</name>
    <dbReference type="NCBI Taxonomy" id="2100421"/>
    <lineage>
        <taxon>Viruses</taxon>
        <taxon>Duplodnaviria</taxon>
        <taxon>Heunggongvirae</taxon>
        <taxon>Uroviricota</taxon>
        <taxon>Caudoviricetes</taxon>
        <taxon>Peduoviridae</taxon>
        <taxon>Maltschvirus</taxon>
        <taxon>Maltschvirus maltsch</taxon>
    </lineage>
</organism>
<accession>A0A6J5RD70</accession>
<name>A0A6J5RD70_9CAUD</name>